<keyword evidence="4" id="KW-1185">Reference proteome</keyword>
<protein>
    <recommendedName>
        <fullName evidence="1">UPF0225 protein H0A62_06195</fullName>
    </recommendedName>
</protein>
<dbReference type="EMBL" id="JACCEV010000001">
    <property type="protein sequence ID" value="NYT85189.1"/>
    <property type="molecule type" value="Genomic_DNA"/>
</dbReference>
<dbReference type="Gene3D" id="3.10.450.50">
    <property type="match status" value="1"/>
</dbReference>
<dbReference type="PANTHER" id="PTHR33747">
    <property type="entry name" value="UPF0225 PROTEIN SCO1677"/>
    <property type="match status" value="1"/>
</dbReference>
<comment type="caution">
    <text evidence="3">The sequence shown here is derived from an EMBL/GenBank/DDBJ whole genome shotgun (WGS) entry which is preliminary data.</text>
</comment>
<feature type="domain" description="YchJ-like middle NTF2-like" evidence="2">
    <location>
        <begin position="40"/>
        <end position="132"/>
    </location>
</feature>
<dbReference type="InterPro" id="IPR032710">
    <property type="entry name" value="NTF2-like_dom_sf"/>
</dbReference>
<dbReference type="HAMAP" id="MF_00612">
    <property type="entry name" value="UPF0225"/>
    <property type="match status" value="1"/>
</dbReference>
<dbReference type="RefSeq" id="WP_167667198.1">
    <property type="nucleotide sequence ID" value="NZ_JACCEV010000001.1"/>
</dbReference>
<proteinExistence type="inferred from homology"/>
<dbReference type="InterPro" id="IPR048469">
    <property type="entry name" value="YchJ-like_M"/>
</dbReference>
<gene>
    <name evidence="3" type="ORF">H0A62_06195</name>
</gene>
<dbReference type="Proteomes" id="UP000554144">
    <property type="component" value="Unassembled WGS sequence"/>
</dbReference>
<name>A0A853H0F5_9BURK</name>
<evidence type="ECO:0000313" key="3">
    <source>
        <dbReference type="EMBL" id="NYT85189.1"/>
    </source>
</evidence>
<dbReference type="InterPro" id="IPR023006">
    <property type="entry name" value="YchJ-like"/>
</dbReference>
<comment type="similarity">
    <text evidence="1">Belongs to the UPF0225 family.</text>
</comment>
<dbReference type="SUPFAM" id="SSF54427">
    <property type="entry name" value="NTF2-like"/>
    <property type="match status" value="1"/>
</dbReference>
<sequence>MKPATKTLSLSPCPCGNSVAYDACCGRWHHGAQRLKAPDATTLMRSRYTAFVLNDLDYLLDTWHASTRPASLEGNGPQVKWLGLQLRNHHQQDADHATVEFVARSRHRGQAVRLHEISRFVREDGQWFYVDGDFVQKA</sequence>
<dbReference type="PANTHER" id="PTHR33747:SF1">
    <property type="entry name" value="ADENYLATE CYCLASE-ASSOCIATED CAP C-TERMINAL DOMAIN-CONTAINING PROTEIN"/>
    <property type="match status" value="1"/>
</dbReference>
<dbReference type="AlphaFoldDB" id="A0A853H0F5"/>
<reference evidence="3 4" key="1">
    <citation type="submission" date="2020-07" db="EMBL/GenBank/DDBJ databases">
        <title>Taxonomic revisions and descriptions of new bacterial species based on genomic comparisons in the high-G+C-content subgroup of the family Alcaligenaceae.</title>
        <authorList>
            <person name="Szabo A."/>
            <person name="Felfoldi T."/>
        </authorList>
    </citation>
    <scope>NUCLEOTIDE SEQUENCE [LARGE SCALE GENOMIC DNA]</scope>
    <source>
        <strain evidence="3 4">DSM 25667</strain>
    </source>
</reference>
<evidence type="ECO:0000313" key="4">
    <source>
        <dbReference type="Proteomes" id="UP000554144"/>
    </source>
</evidence>
<accession>A0A853H0F5</accession>
<dbReference type="Pfam" id="PF17775">
    <property type="entry name" value="YchJ_M-like"/>
    <property type="match status" value="1"/>
</dbReference>
<organism evidence="3 4">
    <name type="scientific">Pollutimonas harenae</name>
    <dbReference type="NCBI Taxonomy" id="657015"/>
    <lineage>
        <taxon>Bacteria</taxon>
        <taxon>Pseudomonadati</taxon>
        <taxon>Pseudomonadota</taxon>
        <taxon>Betaproteobacteria</taxon>
        <taxon>Burkholderiales</taxon>
        <taxon>Alcaligenaceae</taxon>
        <taxon>Pollutimonas</taxon>
    </lineage>
</organism>
<evidence type="ECO:0000256" key="1">
    <source>
        <dbReference type="HAMAP-Rule" id="MF_00612"/>
    </source>
</evidence>
<evidence type="ECO:0000259" key="2">
    <source>
        <dbReference type="Pfam" id="PF17775"/>
    </source>
</evidence>